<keyword evidence="7" id="KW-0472">Membrane</keyword>
<dbReference type="AlphaFoldDB" id="A0A1I8BAX0"/>
<proteinExistence type="inferred from homology"/>
<dbReference type="InterPro" id="IPR018087">
    <property type="entry name" value="Glyco_hydro_5_CS"/>
</dbReference>
<dbReference type="GO" id="GO:0005576">
    <property type="term" value="C:extracellular region"/>
    <property type="evidence" value="ECO:0007669"/>
    <property type="project" value="TreeGrafter"/>
</dbReference>
<feature type="domain" description="Glycoside hydrolase family 5" evidence="8">
    <location>
        <begin position="46"/>
        <end position="260"/>
    </location>
</feature>
<evidence type="ECO:0000256" key="5">
    <source>
        <dbReference type="ARBA" id="ARBA00023326"/>
    </source>
</evidence>
<reference evidence="10" key="1">
    <citation type="submission" date="2016-11" db="UniProtKB">
        <authorList>
            <consortium name="WormBaseParasite"/>
        </authorList>
    </citation>
    <scope>IDENTIFICATION</scope>
</reference>
<keyword evidence="5" id="KW-0624">Polysaccharide degradation</keyword>
<evidence type="ECO:0000259" key="8">
    <source>
        <dbReference type="Pfam" id="PF00150"/>
    </source>
</evidence>
<dbReference type="GO" id="GO:0008422">
    <property type="term" value="F:beta-glucosidase activity"/>
    <property type="evidence" value="ECO:0007669"/>
    <property type="project" value="TreeGrafter"/>
</dbReference>
<keyword evidence="4 6" id="KW-0326">Glycosidase</keyword>
<dbReference type="GO" id="GO:0009986">
    <property type="term" value="C:cell surface"/>
    <property type="evidence" value="ECO:0007669"/>
    <property type="project" value="TreeGrafter"/>
</dbReference>
<evidence type="ECO:0000313" key="10">
    <source>
        <dbReference type="WBParaSite" id="MhA1_Contig185.frz3.gene18"/>
    </source>
</evidence>
<keyword evidence="9" id="KW-1185">Reference proteome</keyword>
<keyword evidence="7" id="KW-1133">Transmembrane helix</keyword>
<dbReference type="WBParaSite" id="MhA1_Contig185.frz3.gene18">
    <property type="protein sequence ID" value="MhA1_Contig185.frz3.gene18"/>
    <property type="gene ID" value="MhA1_Contig185.frz3.gene18"/>
</dbReference>
<accession>A0A1I8BAX0</accession>
<keyword evidence="7" id="KW-0812">Transmembrane</keyword>
<evidence type="ECO:0000256" key="7">
    <source>
        <dbReference type="SAM" id="Phobius"/>
    </source>
</evidence>
<dbReference type="InterPro" id="IPR001547">
    <property type="entry name" value="Glyco_hydro_5"/>
</dbReference>
<evidence type="ECO:0000256" key="2">
    <source>
        <dbReference type="ARBA" id="ARBA00022801"/>
    </source>
</evidence>
<dbReference type="Gene3D" id="3.20.20.80">
    <property type="entry name" value="Glycosidases"/>
    <property type="match status" value="1"/>
</dbReference>
<dbReference type="PANTHER" id="PTHR31297:SF41">
    <property type="entry name" value="ENDOGLUCANASE, PUTATIVE (AFU_ORTHOLOGUE AFUA_5G01830)-RELATED"/>
    <property type="match status" value="1"/>
</dbReference>
<protein>
    <submittedName>
        <fullName evidence="10">Cellulase domain-containing protein</fullName>
    </submittedName>
</protein>
<dbReference type="Proteomes" id="UP000095281">
    <property type="component" value="Unplaced"/>
</dbReference>
<name>A0A1I8BAX0_MELHA</name>
<keyword evidence="3" id="KW-0119">Carbohydrate metabolism</keyword>
<evidence type="ECO:0000256" key="6">
    <source>
        <dbReference type="RuleBase" id="RU361153"/>
    </source>
</evidence>
<keyword evidence="2 6" id="KW-0378">Hydrolase</keyword>
<evidence type="ECO:0000256" key="4">
    <source>
        <dbReference type="ARBA" id="ARBA00023295"/>
    </source>
</evidence>
<dbReference type="PANTHER" id="PTHR31297">
    <property type="entry name" value="GLUCAN ENDO-1,6-BETA-GLUCOSIDASE B"/>
    <property type="match status" value="1"/>
</dbReference>
<sequence length="274" mass="30507">MLFYAIVVTKFIILYYFTAIIVLAADPPYGQLSVNNGKLTGSNGNTLRGVSLWFSQWSTEFYSSSVVRSTKCTFNSNVIRAAIGPEANGYFDNLDNAINAATTVGDAAIHYGIYFIIDFHHGGPSCDNQDEMDKFTNKAIQFFTKILDKYKGSPNLLLELWNEPHCTWDKISEYHSKVLDAIRRIDPNVVCILGTPNASSGPTSEVVNNPLRVSNIIYTMHWYPVSDPGHINAQYKIIDNAIRNNVGIFVSEYGDADVTPGAQLDKAKTKRLFV</sequence>
<dbReference type="PROSITE" id="PS00659">
    <property type="entry name" value="GLYCOSYL_HYDROL_F5"/>
    <property type="match status" value="1"/>
</dbReference>
<feature type="transmembrane region" description="Helical" evidence="7">
    <location>
        <begin position="6"/>
        <end position="25"/>
    </location>
</feature>
<dbReference type="GO" id="GO:0009251">
    <property type="term" value="P:glucan catabolic process"/>
    <property type="evidence" value="ECO:0007669"/>
    <property type="project" value="TreeGrafter"/>
</dbReference>
<evidence type="ECO:0000256" key="1">
    <source>
        <dbReference type="ARBA" id="ARBA00005641"/>
    </source>
</evidence>
<comment type="similarity">
    <text evidence="1 6">Belongs to the glycosyl hydrolase 5 (cellulase A) family.</text>
</comment>
<dbReference type="Pfam" id="PF00150">
    <property type="entry name" value="Cellulase"/>
    <property type="match status" value="1"/>
</dbReference>
<evidence type="ECO:0000313" key="9">
    <source>
        <dbReference type="Proteomes" id="UP000095281"/>
    </source>
</evidence>
<organism evidence="9 10">
    <name type="scientific">Meloidogyne hapla</name>
    <name type="common">Root-knot nematode worm</name>
    <dbReference type="NCBI Taxonomy" id="6305"/>
    <lineage>
        <taxon>Eukaryota</taxon>
        <taxon>Metazoa</taxon>
        <taxon>Ecdysozoa</taxon>
        <taxon>Nematoda</taxon>
        <taxon>Chromadorea</taxon>
        <taxon>Rhabditida</taxon>
        <taxon>Tylenchina</taxon>
        <taxon>Tylenchomorpha</taxon>
        <taxon>Tylenchoidea</taxon>
        <taxon>Meloidogynidae</taxon>
        <taxon>Meloidogyninae</taxon>
        <taxon>Meloidogyne</taxon>
    </lineage>
</organism>
<evidence type="ECO:0000256" key="3">
    <source>
        <dbReference type="ARBA" id="ARBA00023277"/>
    </source>
</evidence>
<dbReference type="InterPro" id="IPR017853">
    <property type="entry name" value="GH"/>
</dbReference>
<dbReference type="InterPro" id="IPR050386">
    <property type="entry name" value="Glycosyl_hydrolase_5"/>
</dbReference>
<dbReference type="SUPFAM" id="SSF51445">
    <property type="entry name" value="(Trans)glycosidases"/>
    <property type="match status" value="1"/>
</dbReference>